<reference evidence="2 3" key="1">
    <citation type="submission" date="2015-07" db="EMBL/GenBank/DDBJ databases">
        <title>A draft genome sequence of Mycobacterium wolinskyi.</title>
        <authorList>
            <person name="de Man T.J."/>
            <person name="Perry K.A."/>
            <person name="Coulliette A.D."/>
            <person name="Jensen B."/>
            <person name="Toney N.C."/>
            <person name="Limbago B.M."/>
            <person name="Noble-Wang J."/>
        </authorList>
    </citation>
    <scope>NUCLEOTIDE SEQUENCE [LARGE SCALE GENOMIC DNA]</scope>
    <source>
        <strain evidence="2 3">CDC_01</strain>
    </source>
</reference>
<evidence type="ECO:0000259" key="1">
    <source>
        <dbReference type="PROSITE" id="PS50995"/>
    </source>
</evidence>
<dbReference type="Pfam" id="PF01047">
    <property type="entry name" value="MarR"/>
    <property type="match status" value="1"/>
</dbReference>
<dbReference type="EMBL" id="LGTW01000002">
    <property type="protein sequence ID" value="KWX25681.1"/>
    <property type="molecule type" value="Genomic_DNA"/>
</dbReference>
<feature type="domain" description="HTH marR-type" evidence="1">
    <location>
        <begin position="1"/>
        <end position="144"/>
    </location>
</feature>
<dbReference type="Gene3D" id="1.10.10.10">
    <property type="entry name" value="Winged helix-like DNA-binding domain superfamily/Winged helix DNA-binding domain"/>
    <property type="match status" value="1"/>
</dbReference>
<dbReference type="STRING" id="59750.AWC31_21350"/>
<dbReference type="InterPro" id="IPR036388">
    <property type="entry name" value="WH-like_DNA-bd_sf"/>
</dbReference>
<protein>
    <submittedName>
        <fullName evidence="2">MarR family transcriptional regulator</fullName>
    </submittedName>
</protein>
<dbReference type="RefSeq" id="WP_067844877.1">
    <property type="nucleotide sequence ID" value="NZ_LGTW01000002.1"/>
</dbReference>
<evidence type="ECO:0000313" key="3">
    <source>
        <dbReference type="Proteomes" id="UP000070612"/>
    </source>
</evidence>
<dbReference type="Proteomes" id="UP000070612">
    <property type="component" value="Unassembled WGS sequence"/>
</dbReference>
<proteinExistence type="predicted"/>
<dbReference type="PANTHER" id="PTHR33164:SF99">
    <property type="entry name" value="MARR FAMILY REGULATORY PROTEIN"/>
    <property type="match status" value="1"/>
</dbReference>
<dbReference type="SMART" id="SM00347">
    <property type="entry name" value="HTH_MARR"/>
    <property type="match status" value="1"/>
</dbReference>
<dbReference type="SUPFAM" id="SSF46785">
    <property type="entry name" value="Winged helix' DNA-binding domain"/>
    <property type="match status" value="1"/>
</dbReference>
<dbReference type="AlphaFoldDB" id="A0A132PTL4"/>
<sequence>MGEALEPEQLHTYFALMEAVSLLQHAVAQQLRAEGDLSYVQFQLLAKLVDADKPLTMTELADGVVYSRSGLTHQAGLLEKAGLIQRRHSTDDQRATLVSITKSGRALVAKVLPGHIEVTRSLLFDPLSERDLRTLGDIMTRARDHMRSLPPRSARRSAP</sequence>
<dbReference type="PRINTS" id="PR00598">
    <property type="entry name" value="HTHMARR"/>
</dbReference>
<dbReference type="PROSITE" id="PS50995">
    <property type="entry name" value="HTH_MARR_2"/>
    <property type="match status" value="1"/>
</dbReference>
<comment type="caution">
    <text evidence="2">The sequence shown here is derived from an EMBL/GenBank/DDBJ whole genome shotgun (WGS) entry which is preliminary data.</text>
</comment>
<dbReference type="PATRIC" id="fig|59750.3.peg.2639"/>
<name>A0A132PTL4_9MYCO</name>
<dbReference type="InterPro" id="IPR039422">
    <property type="entry name" value="MarR/SlyA-like"/>
</dbReference>
<dbReference type="InterPro" id="IPR036390">
    <property type="entry name" value="WH_DNA-bd_sf"/>
</dbReference>
<gene>
    <name evidence="2" type="ORF">AFM11_03815</name>
</gene>
<dbReference type="PANTHER" id="PTHR33164">
    <property type="entry name" value="TRANSCRIPTIONAL REGULATOR, MARR FAMILY"/>
    <property type="match status" value="1"/>
</dbReference>
<evidence type="ECO:0000313" key="2">
    <source>
        <dbReference type="EMBL" id="KWX25681.1"/>
    </source>
</evidence>
<dbReference type="InterPro" id="IPR000835">
    <property type="entry name" value="HTH_MarR-typ"/>
</dbReference>
<accession>A0A132PTL4</accession>
<keyword evidence="3" id="KW-1185">Reference proteome</keyword>
<dbReference type="GO" id="GO:0003700">
    <property type="term" value="F:DNA-binding transcription factor activity"/>
    <property type="evidence" value="ECO:0007669"/>
    <property type="project" value="InterPro"/>
</dbReference>
<organism evidence="2 3">
    <name type="scientific">Mycolicibacterium wolinskyi</name>
    <dbReference type="NCBI Taxonomy" id="59750"/>
    <lineage>
        <taxon>Bacteria</taxon>
        <taxon>Bacillati</taxon>
        <taxon>Actinomycetota</taxon>
        <taxon>Actinomycetes</taxon>
        <taxon>Mycobacteriales</taxon>
        <taxon>Mycobacteriaceae</taxon>
        <taxon>Mycolicibacterium</taxon>
    </lineage>
</organism>
<dbReference type="GO" id="GO:0006950">
    <property type="term" value="P:response to stress"/>
    <property type="evidence" value="ECO:0007669"/>
    <property type="project" value="TreeGrafter"/>
</dbReference>